<evidence type="ECO:0000256" key="7">
    <source>
        <dbReference type="RuleBase" id="RU361187"/>
    </source>
</evidence>
<comment type="caution">
    <text evidence="10">The sequence shown here is derived from an EMBL/GenBank/DDBJ whole genome shotgun (WGS) entry which is preliminary data.</text>
</comment>
<proteinExistence type="inferred from homology"/>
<dbReference type="CDD" id="cd18820">
    <property type="entry name" value="GH43_LbAraf43-like"/>
    <property type="match status" value="1"/>
</dbReference>
<evidence type="ECO:0000256" key="6">
    <source>
        <dbReference type="PIRSR" id="PIRSR606710-2"/>
    </source>
</evidence>
<gene>
    <name evidence="10" type="ORF">DF947_21810</name>
</gene>
<feature type="active site" description="Proton donor" evidence="5">
    <location>
        <position position="220"/>
    </location>
</feature>
<evidence type="ECO:0000256" key="2">
    <source>
        <dbReference type="ARBA" id="ARBA00022729"/>
    </source>
</evidence>
<dbReference type="GO" id="GO:0005975">
    <property type="term" value="P:carbohydrate metabolic process"/>
    <property type="evidence" value="ECO:0007669"/>
    <property type="project" value="InterPro"/>
</dbReference>
<comment type="similarity">
    <text evidence="1 7">Belongs to the glycosyl hydrolase 43 family.</text>
</comment>
<keyword evidence="4 7" id="KW-0326">Glycosidase</keyword>
<evidence type="ECO:0000313" key="11">
    <source>
        <dbReference type="Proteomes" id="UP000245391"/>
    </source>
</evidence>
<keyword evidence="11" id="KW-1185">Reference proteome</keyword>
<accession>A0A317ETC7</accession>
<dbReference type="GO" id="GO:0004553">
    <property type="term" value="F:hydrolase activity, hydrolyzing O-glycosyl compounds"/>
    <property type="evidence" value="ECO:0007669"/>
    <property type="project" value="InterPro"/>
</dbReference>
<dbReference type="Proteomes" id="UP000245391">
    <property type="component" value="Unassembled WGS sequence"/>
</dbReference>
<dbReference type="EMBL" id="QGNY01000012">
    <property type="protein sequence ID" value="PWS29685.1"/>
    <property type="molecule type" value="Genomic_DNA"/>
</dbReference>
<dbReference type="PROSITE" id="PS51257">
    <property type="entry name" value="PROKAR_LIPOPROTEIN"/>
    <property type="match status" value="1"/>
</dbReference>
<dbReference type="InterPro" id="IPR006710">
    <property type="entry name" value="Glyco_hydro_43"/>
</dbReference>
<reference evidence="11" key="1">
    <citation type="submission" date="2018-05" db="EMBL/GenBank/DDBJ databases">
        <title>Pedobacter paludis sp. nov., isolated from wetland soil.</title>
        <authorList>
            <person name="Zhang Y."/>
        </authorList>
    </citation>
    <scope>NUCLEOTIDE SEQUENCE [LARGE SCALE GENOMIC DNA]</scope>
    <source>
        <strain evidence="11">R-8</strain>
    </source>
</reference>
<dbReference type="RefSeq" id="WP_109932900.1">
    <property type="nucleotide sequence ID" value="NZ_QGNY01000012.1"/>
</dbReference>
<evidence type="ECO:0000256" key="3">
    <source>
        <dbReference type="ARBA" id="ARBA00022801"/>
    </source>
</evidence>
<evidence type="ECO:0000256" key="5">
    <source>
        <dbReference type="PIRSR" id="PIRSR606710-1"/>
    </source>
</evidence>
<dbReference type="SUPFAM" id="SSF75005">
    <property type="entry name" value="Arabinanase/levansucrase/invertase"/>
    <property type="match status" value="1"/>
</dbReference>
<protein>
    <submittedName>
        <fullName evidence="10">Glycosyl hydrolase family 43</fullName>
    </submittedName>
</protein>
<feature type="site" description="Important for catalytic activity, responsible for pKa modulation of the active site Glu and correct orientation of both the proton donor and substrate" evidence="6">
    <location>
        <position position="149"/>
    </location>
</feature>
<feature type="active site" description="Proton acceptor" evidence="5">
    <location>
        <position position="38"/>
    </location>
</feature>
<dbReference type="Pfam" id="PF04616">
    <property type="entry name" value="Glyco_hydro_43"/>
    <property type="match status" value="1"/>
</dbReference>
<name>A0A317ETC7_9SPHI</name>
<keyword evidence="2 9" id="KW-0732">Signal</keyword>
<feature type="region of interest" description="Disordered" evidence="8">
    <location>
        <begin position="307"/>
        <end position="348"/>
    </location>
</feature>
<organism evidence="10 11">
    <name type="scientific">Pedobacter paludis</name>
    <dbReference type="NCBI Taxonomy" id="2203212"/>
    <lineage>
        <taxon>Bacteria</taxon>
        <taxon>Pseudomonadati</taxon>
        <taxon>Bacteroidota</taxon>
        <taxon>Sphingobacteriia</taxon>
        <taxon>Sphingobacteriales</taxon>
        <taxon>Sphingobacteriaceae</taxon>
        <taxon>Pedobacter</taxon>
    </lineage>
</organism>
<feature type="signal peptide" evidence="9">
    <location>
        <begin position="1"/>
        <end position="25"/>
    </location>
</feature>
<dbReference type="InterPro" id="IPR023296">
    <property type="entry name" value="Glyco_hydro_beta-prop_sf"/>
</dbReference>
<dbReference type="PANTHER" id="PTHR43817">
    <property type="entry name" value="GLYCOSYL HYDROLASE"/>
    <property type="match status" value="1"/>
</dbReference>
<dbReference type="OrthoDB" id="177947at2"/>
<dbReference type="PANTHER" id="PTHR43817:SF1">
    <property type="entry name" value="HYDROLASE, FAMILY 43, PUTATIVE (AFU_ORTHOLOGUE AFUA_3G01660)-RELATED"/>
    <property type="match status" value="1"/>
</dbReference>
<evidence type="ECO:0000256" key="4">
    <source>
        <dbReference type="ARBA" id="ARBA00023295"/>
    </source>
</evidence>
<evidence type="ECO:0000256" key="8">
    <source>
        <dbReference type="SAM" id="MobiDB-lite"/>
    </source>
</evidence>
<evidence type="ECO:0000256" key="1">
    <source>
        <dbReference type="ARBA" id="ARBA00009865"/>
    </source>
</evidence>
<evidence type="ECO:0000256" key="9">
    <source>
        <dbReference type="SAM" id="SignalP"/>
    </source>
</evidence>
<keyword evidence="3 7" id="KW-0378">Hydrolase</keyword>
<sequence length="348" mass="39479">MIRNKILLKFTLTCLAILGATSCFAQTFTNPLLPSGADPWSIYKNGYYYYTQSMQSKLVIWKTKNLADLKTATKKTIFLPPAGKAYSKELWAPEIHFINGKWYVYFAADDGNNNTHRMYVLENSSIDPLKGNWIFKGKVADATDKWAIDGSVFIYQKQLYMIWAGWEGDVNQKQEIYIAKMKNPWTIDGARHKISTPQFDWEKHGDLNDPQNPPHVDVNEGPQILINKEKVFLIYSASGCWTDFYALGMLTLKGRNLLDANSWEKSKQPVFKQSPENGVYAPGHNSFFKSPDGKEDWILYHANAGPGQGCGGQRSPRAQKFTWNADGSPNFGKPIKTTQKLKIPSEKK</sequence>
<evidence type="ECO:0000313" key="10">
    <source>
        <dbReference type="EMBL" id="PWS29685.1"/>
    </source>
</evidence>
<feature type="chain" id="PRO_5016451136" evidence="9">
    <location>
        <begin position="26"/>
        <end position="348"/>
    </location>
</feature>
<dbReference type="InterPro" id="IPR016828">
    <property type="entry name" value="Alpha-L-arabinofuranosidase"/>
</dbReference>
<dbReference type="PIRSF" id="PIRSF025414">
    <property type="entry name" value="Alpha-L-arabinofuranosidase"/>
    <property type="match status" value="1"/>
</dbReference>
<dbReference type="AlphaFoldDB" id="A0A317ETC7"/>
<dbReference type="Gene3D" id="2.115.10.20">
    <property type="entry name" value="Glycosyl hydrolase domain, family 43"/>
    <property type="match status" value="1"/>
</dbReference>